<evidence type="ECO:0000256" key="9">
    <source>
        <dbReference type="SAM" id="SignalP"/>
    </source>
</evidence>
<dbReference type="InterPro" id="IPR001590">
    <property type="entry name" value="Peptidase_M12B"/>
</dbReference>
<keyword evidence="9" id="KW-0732">Signal</keyword>
<dbReference type="PROSITE" id="PS50215">
    <property type="entry name" value="ADAM_MEPRO"/>
    <property type="match status" value="1"/>
</dbReference>
<feature type="domain" description="Peptidase M12B" evidence="10">
    <location>
        <begin position="27"/>
        <end position="243"/>
    </location>
</feature>
<feature type="binding site" evidence="8">
    <location>
        <position position="181"/>
    </location>
    <ligand>
        <name>Zn(2+)</name>
        <dbReference type="ChEBI" id="CHEBI:29105"/>
        <note>catalytic</note>
    </ligand>
</feature>
<keyword evidence="5" id="KW-0482">Metalloprotease</keyword>
<evidence type="ECO:0000256" key="2">
    <source>
        <dbReference type="ARBA" id="ARBA00022723"/>
    </source>
</evidence>
<evidence type="ECO:0000256" key="1">
    <source>
        <dbReference type="ARBA" id="ARBA00022670"/>
    </source>
</evidence>
<protein>
    <recommendedName>
        <fullName evidence="10">Peptidase M12B domain-containing protein</fullName>
    </recommendedName>
</protein>
<evidence type="ECO:0000256" key="7">
    <source>
        <dbReference type="ARBA" id="ARBA00023180"/>
    </source>
</evidence>
<evidence type="ECO:0000256" key="4">
    <source>
        <dbReference type="ARBA" id="ARBA00022833"/>
    </source>
</evidence>
<evidence type="ECO:0000256" key="6">
    <source>
        <dbReference type="ARBA" id="ARBA00023157"/>
    </source>
</evidence>
<dbReference type="InterPro" id="IPR041645">
    <property type="entry name" value="ADAMTS_CR_2"/>
</dbReference>
<reference evidence="11" key="1">
    <citation type="journal article" date="2011" name="PLoS ONE">
        <title>A deep insight into the sialotranscriptome of the gulf coast tick, Amblyomma maculatum.</title>
        <authorList>
            <person name="Karim S."/>
            <person name="Singh P."/>
            <person name="Ribeiro J.M."/>
        </authorList>
    </citation>
    <scope>NUCLEOTIDE SEQUENCE</scope>
    <source>
        <tissue evidence="11">Salivary gland</tissue>
    </source>
</reference>
<evidence type="ECO:0000259" key="10">
    <source>
        <dbReference type="PROSITE" id="PS50215"/>
    </source>
</evidence>
<dbReference type="SUPFAM" id="SSF55486">
    <property type="entry name" value="Metalloproteases ('zincins'), catalytic domain"/>
    <property type="match status" value="1"/>
</dbReference>
<evidence type="ECO:0000256" key="3">
    <source>
        <dbReference type="ARBA" id="ARBA00022801"/>
    </source>
</evidence>
<dbReference type="Gene3D" id="3.40.1620.60">
    <property type="match status" value="1"/>
</dbReference>
<feature type="binding site" evidence="8">
    <location>
        <position position="171"/>
    </location>
    <ligand>
        <name>Zn(2+)</name>
        <dbReference type="ChEBI" id="CHEBI:29105"/>
        <note>catalytic</note>
    </ligand>
</feature>
<dbReference type="GO" id="GO:0046872">
    <property type="term" value="F:metal ion binding"/>
    <property type="evidence" value="ECO:0007669"/>
    <property type="project" value="UniProtKB-KW"/>
</dbReference>
<sequence length="330" mass="36359">APLVTLCILACPLGSTEDIPSETCEDFIVELCLITTKEYKEAFTTEDAMTTYFATLLKSVNLRYVDMKKPKIKFQLNNVTVADKQNVTKYHRKSVDAGQTLVSLMNFLTSGCCETCDVVFLVTRDPMKLKRSGKYDGVHGAAVPASICTPKRVGVVHDMPHSYNSSRTLAHELAHTLGATHDGAAPLNLTYKPPGAERCNLKEGYLMGSGTLGKRKYMLSNCSMDQIRAHYRILKAGCVHVHSPPSHTSNKYPGQDVTANEFCQLVFGKGVTQRIFTKARPGKECQLVCCPPRNINGPKCTEHNMLDGMKCASNMTCKRGVCGVHNWDES</sequence>
<feature type="binding site" evidence="8">
    <location>
        <position position="175"/>
    </location>
    <ligand>
        <name>Zn(2+)</name>
        <dbReference type="ChEBI" id="CHEBI:29105"/>
        <note>catalytic</note>
    </ligand>
</feature>
<comment type="caution">
    <text evidence="8">Lacks conserved residue(s) required for the propagation of feature annotation.</text>
</comment>
<keyword evidence="4 8" id="KW-0862">Zinc</keyword>
<feature type="signal peptide" evidence="9">
    <location>
        <begin position="1"/>
        <end position="18"/>
    </location>
</feature>
<feature type="active site" evidence="8">
    <location>
        <position position="172"/>
    </location>
</feature>
<evidence type="ECO:0000256" key="5">
    <source>
        <dbReference type="ARBA" id="ARBA00023049"/>
    </source>
</evidence>
<dbReference type="EMBL" id="JO841720">
    <property type="protein sequence ID" value="AEO33337.1"/>
    <property type="molecule type" value="mRNA"/>
</dbReference>
<proteinExistence type="evidence at transcript level"/>
<feature type="non-terminal residue" evidence="11">
    <location>
        <position position="1"/>
    </location>
</feature>
<evidence type="ECO:0000313" key="11">
    <source>
        <dbReference type="EMBL" id="AEO33337.1"/>
    </source>
</evidence>
<dbReference type="Pfam" id="PF13688">
    <property type="entry name" value="Reprolysin_5"/>
    <property type="match status" value="1"/>
</dbReference>
<keyword evidence="3" id="KW-0378">Hydrolase</keyword>
<feature type="chain" id="PRO_5003447010" description="Peptidase M12B domain-containing protein" evidence="9">
    <location>
        <begin position="19"/>
        <end position="330"/>
    </location>
</feature>
<dbReference type="PANTHER" id="PTHR11905:SF159">
    <property type="entry name" value="ADAM METALLOPROTEASE"/>
    <property type="match status" value="1"/>
</dbReference>
<keyword evidence="1" id="KW-0645">Protease</keyword>
<dbReference type="PANTHER" id="PTHR11905">
    <property type="entry name" value="ADAM A DISINTEGRIN AND METALLOPROTEASE DOMAIN"/>
    <property type="match status" value="1"/>
</dbReference>
<dbReference type="InterPro" id="IPR024079">
    <property type="entry name" value="MetalloPept_cat_dom_sf"/>
</dbReference>
<dbReference type="GO" id="GO:0006509">
    <property type="term" value="P:membrane protein ectodomain proteolysis"/>
    <property type="evidence" value="ECO:0007669"/>
    <property type="project" value="TreeGrafter"/>
</dbReference>
<dbReference type="Pfam" id="PF17771">
    <property type="entry name" value="ADAMTS_CR_2"/>
    <property type="match status" value="1"/>
</dbReference>
<organism evidence="11">
    <name type="scientific">Amblyomma maculatum</name>
    <name type="common">Gulf Coast tick</name>
    <dbReference type="NCBI Taxonomy" id="34609"/>
    <lineage>
        <taxon>Eukaryota</taxon>
        <taxon>Metazoa</taxon>
        <taxon>Ecdysozoa</taxon>
        <taxon>Arthropoda</taxon>
        <taxon>Chelicerata</taxon>
        <taxon>Arachnida</taxon>
        <taxon>Acari</taxon>
        <taxon>Parasitiformes</taxon>
        <taxon>Ixodida</taxon>
        <taxon>Ixodoidea</taxon>
        <taxon>Ixodidae</taxon>
        <taxon>Amblyomminae</taxon>
        <taxon>Amblyomma</taxon>
    </lineage>
</organism>
<keyword evidence="7" id="KW-0325">Glycoprotein</keyword>
<dbReference type="GO" id="GO:0004222">
    <property type="term" value="F:metalloendopeptidase activity"/>
    <property type="evidence" value="ECO:0007669"/>
    <property type="project" value="InterPro"/>
</dbReference>
<dbReference type="AlphaFoldDB" id="G3MIL9"/>
<evidence type="ECO:0000256" key="8">
    <source>
        <dbReference type="PROSITE-ProRule" id="PRU00276"/>
    </source>
</evidence>
<keyword evidence="2 8" id="KW-0479">Metal-binding</keyword>
<dbReference type="Gene3D" id="3.40.390.10">
    <property type="entry name" value="Collagenase (Catalytic Domain)"/>
    <property type="match status" value="1"/>
</dbReference>
<keyword evidence="6" id="KW-1015">Disulfide bond</keyword>
<accession>G3MIL9</accession>
<name>G3MIL9_AMBMU</name>